<name>A0AA39C252_9HYME</name>
<protein>
    <submittedName>
        <fullName evidence="2">Uncharacterized protein</fullName>
    </submittedName>
</protein>
<accession>A0AA39C252</accession>
<reference evidence="2" key="1">
    <citation type="journal article" date="2023" name="bioRxiv">
        <title>Scaffold-level genome assemblies of two parasitoid biocontrol wasps reveal the parthenogenesis mechanism and an associated novel virus.</title>
        <authorList>
            <person name="Inwood S."/>
            <person name="Skelly J."/>
            <person name="Guhlin J."/>
            <person name="Harrop T."/>
            <person name="Goldson S."/>
            <person name="Dearden P."/>
        </authorList>
    </citation>
    <scope>NUCLEOTIDE SEQUENCE</scope>
    <source>
        <strain evidence="2">Irish</strain>
        <tissue evidence="2">Whole body</tissue>
    </source>
</reference>
<sequence>MVMSEAGAPVNLREILERLTRTVERQVAVVDRLLQLQQPQQQQRQQQQQQPPRQQQQQPRRQQQQQQQQQPRGLRRRGVGGGGASRARWYRRRAPYQPPKDRQVLFLHFSQIIDQMLERPLKLAHDVLIYHPALPYYMTTIA</sequence>
<evidence type="ECO:0000313" key="3">
    <source>
        <dbReference type="Proteomes" id="UP001168990"/>
    </source>
</evidence>
<evidence type="ECO:0000313" key="2">
    <source>
        <dbReference type="EMBL" id="KAK0156686.1"/>
    </source>
</evidence>
<gene>
    <name evidence="2" type="ORF">PV328_012441</name>
</gene>
<proteinExistence type="predicted"/>
<organism evidence="2 3">
    <name type="scientific">Microctonus aethiopoides</name>
    <dbReference type="NCBI Taxonomy" id="144406"/>
    <lineage>
        <taxon>Eukaryota</taxon>
        <taxon>Metazoa</taxon>
        <taxon>Ecdysozoa</taxon>
        <taxon>Arthropoda</taxon>
        <taxon>Hexapoda</taxon>
        <taxon>Insecta</taxon>
        <taxon>Pterygota</taxon>
        <taxon>Neoptera</taxon>
        <taxon>Endopterygota</taxon>
        <taxon>Hymenoptera</taxon>
        <taxon>Apocrita</taxon>
        <taxon>Ichneumonoidea</taxon>
        <taxon>Braconidae</taxon>
        <taxon>Euphorinae</taxon>
        <taxon>Microctonus</taxon>
    </lineage>
</organism>
<dbReference type="AlphaFoldDB" id="A0AA39C252"/>
<feature type="region of interest" description="Disordered" evidence="1">
    <location>
        <begin position="38"/>
        <end position="95"/>
    </location>
</feature>
<dbReference type="EMBL" id="JAQQBS010002748">
    <property type="protein sequence ID" value="KAK0156686.1"/>
    <property type="molecule type" value="Genomic_DNA"/>
</dbReference>
<comment type="caution">
    <text evidence="2">The sequence shown here is derived from an EMBL/GenBank/DDBJ whole genome shotgun (WGS) entry which is preliminary data.</text>
</comment>
<dbReference type="Proteomes" id="UP001168990">
    <property type="component" value="Unassembled WGS sequence"/>
</dbReference>
<reference evidence="2" key="2">
    <citation type="submission" date="2023-03" db="EMBL/GenBank/DDBJ databases">
        <authorList>
            <person name="Inwood S.N."/>
            <person name="Skelly J.G."/>
            <person name="Guhlin J."/>
            <person name="Harrop T.W.R."/>
            <person name="Goldson S.G."/>
            <person name="Dearden P.K."/>
        </authorList>
    </citation>
    <scope>NUCLEOTIDE SEQUENCE</scope>
    <source>
        <strain evidence="2">Irish</strain>
        <tissue evidence="2">Whole body</tissue>
    </source>
</reference>
<feature type="compositionally biased region" description="Low complexity" evidence="1">
    <location>
        <begin position="38"/>
        <end position="72"/>
    </location>
</feature>
<keyword evidence="3" id="KW-1185">Reference proteome</keyword>
<evidence type="ECO:0000256" key="1">
    <source>
        <dbReference type="SAM" id="MobiDB-lite"/>
    </source>
</evidence>